<proteinExistence type="predicted"/>
<dbReference type="SUPFAM" id="SSF55048">
    <property type="entry name" value="Probable ACP-binding domain of malonyl-CoA ACP transacylase"/>
    <property type="match status" value="1"/>
</dbReference>
<dbReference type="SUPFAM" id="SSF53901">
    <property type="entry name" value="Thiolase-like"/>
    <property type="match status" value="1"/>
</dbReference>
<dbReference type="InterPro" id="IPR016039">
    <property type="entry name" value="Thiolase-like"/>
</dbReference>
<dbReference type="InterPro" id="IPR014031">
    <property type="entry name" value="Ketoacyl_synth_C"/>
</dbReference>
<feature type="domain" description="Ketosynthase family 3 (KS3)" evidence="11">
    <location>
        <begin position="389"/>
        <end position="812"/>
    </location>
</feature>
<dbReference type="Pfam" id="PF00550">
    <property type="entry name" value="PP-binding"/>
    <property type="match status" value="1"/>
</dbReference>
<dbReference type="Gene3D" id="3.40.50.720">
    <property type="entry name" value="NAD(P)-binding Rossmann-like Domain"/>
    <property type="match status" value="1"/>
</dbReference>
<dbReference type="SUPFAM" id="SSF52151">
    <property type="entry name" value="FabD/lysophospholipase-like"/>
    <property type="match status" value="1"/>
</dbReference>
<dbReference type="PANTHER" id="PTHR43775">
    <property type="entry name" value="FATTY ACID SYNTHASE"/>
    <property type="match status" value="1"/>
</dbReference>
<dbReference type="Pfam" id="PF07993">
    <property type="entry name" value="NAD_binding_4"/>
    <property type="match status" value="1"/>
</dbReference>
<dbReference type="HOGENOM" id="CLU_000022_6_2_1"/>
<evidence type="ECO:0000256" key="2">
    <source>
        <dbReference type="ARBA" id="ARBA00022450"/>
    </source>
</evidence>
<dbReference type="Gene3D" id="3.10.129.110">
    <property type="entry name" value="Polyketide synthase dehydratase"/>
    <property type="match status" value="1"/>
</dbReference>
<feature type="domain" description="PKS/mFAS DH" evidence="12">
    <location>
        <begin position="1305"/>
        <end position="1613"/>
    </location>
</feature>
<dbReference type="GO" id="GO:0004312">
    <property type="term" value="F:fatty acid synthase activity"/>
    <property type="evidence" value="ECO:0007669"/>
    <property type="project" value="TreeGrafter"/>
</dbReference>
<sequence length="2214" mass="243544">MQNIGHNLLIFGSQIAYSEQAINGIKKTLQSKLCRQWVLDIVAGLPNYWDALNKELPMFLGAASYEGRQLLENFHVWLESDGHKGIDIQGGTLPAAVFVPLIVLAQLTEYRQYLQNKSKGAMSDPQVDQVTRKEPVLGFCMGLLGAYAVASAHNMEELDHYGAVAVRIAMLAGALSDTQHKRNPHRTYAVAWTNAKQQQDLWNIVGGISPDAYISLLFDEARATVTVSERAAARLVRKARAAGIVLSDTGFQGELHSPNGNYKKEIQHLIVFCNKRQDFQFAKVNRLALMTFTNAGNGKHLEPGDNTLHSHVLETLFARQCDWYGTFSAIKSAYLDSSEASMIIFGPDRCLPPTLVRDIGSRAVYFADVQEQPDLWRNDNPTNGNIDDDNAIAIVGMSIKVAGADDLHEFSQLLRKGTSQHEKVTRERLNFDSLFRKPDTRDYFCNFVHNIDAFDHRFFKRSPRESAAMDPQHRLLLQAAYQAADQAGMFTEIMRARREGIDRSHVGVYIGSPSVDYEHNVATHPLNAFMATGNLQSYLPGRVANHFGWTGPAIAFDTACSSSAVAIHTACNNLRNGECYAALAGGVCILTNPHWFQNLTEASFLSPTGQCKPFDEKGDGYCRAEGVACVFLKRMADARADGNPILGRLASSAVYQNQNHTPIFVPNSPSLAQLFGDVVRKAGVSPKDIALVEAHGTGTAVGDPAEWAALRKAVGGPIRSQPLPIGSVKGHIGHTEGSSGVISLIKVLMMMHEGYIPPQASFSKLNSTIKAAADSDMMEIVTSLRSWDSRNKVVLVNNYGASGSNAAMVVAAPTTSIVSEHQGQGVAPSIKMLEGRFPFFISGFDARAVKEYAVKLAALIRTQPRSALADLSFNINRQSNPDLPQRCTFRCHSVNDLQRTLDSVSEAGMVETQAERPVVLCFGGQVSTFIGLDRKLYDCIAIFRHHLDECDKMVKGELGLPSIFPGIFSRTPLPDPVTLQVALFSMQYASTQTWIGCGLAGKVVSVVGHSFGELTALCISGILSLKHALKLVSCRAQLVRDEWGDETGAMMAIDGNESLVQGLLEHLRQQLPNNPATIACYNGPRSFTVAGSVTVIDALVEAIAGDRFSGLKSKRLNVTNAFHSTLVDPLVDRLEQVGNDIEFNEPLIPFERATETAFTGPLTSKFVSEHMRNPVFFSHAIQRIAKKYPSAIFLEAGSSSTITVMASRALTEQVRKFHHFESVNLTNDKGLDGLTDTTVSLWNQGLRVAFWAHHALQTKDYTHILLPPYQFEKSRHWMDFKSASELVASLAQNESVNDPKSLPLWEFVGYQGNDTKHPRFRVNLVSETFKRLVSGHVFAHTAPVLSGTVQSDMAVEALLSLHPAWREQGMIPTMLDANIPTPICVDSSRKVWIDYEAVNVEHTMWQLNVSSTSAEGTLPRRHLHGRLHIRSPADPTFVAQFARFERLVPYEQCARLLAEAGGPDVDVLQGRQVYRAFSEFIEYSDQYNAMHAVVGKKTECAGRVHRKHAGESFLDIALHDSFKQVSGLFLNCMSDAKPGEIHIGSDVELVMRSPRGILQPGQTQDIWHVYARHSQVSAKVYMADAFVFNAANGELVEVILGLQYTRMSIGSMKRLLMNLTRDEWALNMNANGATEIPTLKISRSVVESDSKTRREENKEAKGVSSQPQKSALTVEIKKVLASVVGAEVDTVSVNTIAADIGIDSLMGIELLREINTAFDCKLDLPELLAAITVGDIVTLVTSALSQGAWRAAATDDSNEDSVGDSSREKSHPTTPASASEPETPISTDDFLAIKSKNGDFEEQMRTDIRSREAEAEGYVREYTAGWMSAKPTHTSEFVTNSNDAATVIVTGATGSLGAHIVATLSLNSSVKTVVCINRRRPMPAETRQENAFSSRGITLTPEARSKLRILETDSSLPNLGLEISEYQWLTRHGSHIIHSAWPLSGSRPMSAFTSQFQTMRNLLDLARDMAASRRVGFQMVSSLSVVGCSKESVVPEDRVDMDSVLPPGYGEAKWVCERMLEETLHKHPTLFRTMAVRPAQIAGSSISGVWNSVEQIPFIVKSAQSLGAWPKFSGTVRWIPVDAVAEILVDLLYIGDKLAPEPWPIYHIDDTVGRPWDDISSIFTSDLGIPESRLMPFKEWLDVVASSSKSETENPAARLVNFLEHNFERLSCGRLILDTMKARQHSPAMRALAPVGVEVARSYIRAWKETGFLD</sequence>
<dbReference type="InterPro" id="IPR036291">
    <property type="entry name" value="NAD(P)-bd_dom_sf"/>
</dbReference>
<dbReference type="SMART" id="SM00827">
    <property type="entry name" value="PKS_AT"/>
    <property type="match status" value="1"/>
</dbReference>
<name>C5FNH3_ARTOC</name>
<dbReference type="InterPro" id="IPR006162">
    <property type="entry name" value="Ppantetheine_attach_site"/>
</dbReference>
<dbReference type="GO" id="GO:0044550">
    <property type="term" value="P:secondary metabolite biosynthetic process"/>
    <property type="evidence" value="ECO:0007669"/>
    <property type="project" value="UniProtKB-ARBA"/>
</dbReference>
<dbReference type="InterPro" id="IPR032088">
    <property type="entry name" value="SAT"/>
</dbReference>
<dbReference type="EMBL" id="DS995704">
    <property type="protein sequence ID" value="EEQ31587.1"/>
    <property type="molecule type" value="Genomic_DNA"/>
</dbReference>
<dbReference type="PANTHER" id="PTHR43775:SF14">
    <property type="entry name" value="ITERATIVE POLYKETIDE SYNTHASE AFOE-RELATED"/>
    <property type="match status" value="1"/>
</dbReference>
<dbReference type="Gene3D" id="3.40.47.10">
    <property type="match status" value="1"/>
</dbReference>
<gene>
    <name evidence="13" type="ORF">MCYG_04406</name>
</gene>
<dbReference type="CDD" id="cd00833">
    <property type="entry name" value="PKS"/>
    <property type="match status" value="1"/>
</dbReference>
<organism evidence="13 14">
    <name type="scientific">Arthroderma otae (strain ATCC MYA-4605 / CBS 113480)</name>
    <name type="common">Microsporum canis</name>
    <dbReference type="NCBI Taxonomy" id="554155"/>
    <lineage>
        <taxon>Eukaryota</taxon>
        <taxon>Fungi</taxon>
        <taxon>Dikarya</taxon>
        <taxon>Ascomycota</taxon>
        <taxon>Pezizomycotina</taxon>
        <taxon>Eurotiomycetes</taxon>
        <taxon>Eurotiomycetidae</taxon>
        <taxon>Onygenales</taxon>
        <taxon>Arthrodermataceae</taxon>
        <taxon>Microsporum</taxon>
    </lineage>
</organism>
<dbReference type="InterPro" id="IPR036736">
    <property type="entry name" value="ACP-like_sf"/>
</dbReference>
<dbReference type="PROSITE" id="PS00606">
    <property type="entry name" value="KS3_1"/>
    <property type="match status" value="1"/>
</dbReference>
<dbReference type="Gene3D" id="3.30.70.3290">
    <property type="match status" value="1"/>
</dbReference>
<dbReference type="InterPro" id="IPR042104">
    <property type="entry name" value="PKS_dehydratase_sf"/>
</dbReference>
<dbReference type="Pfam" id="PF16073">
    <property type="entry name" value="SAT"/>
    <property type="match status" value="1"/>
</dbReference>
<dbReference type="PROSITE" id="PS50075">
    <property type="entry name" value="CARRIER"/>
    <property type="match status" value="1"/>
</dbReference>
<accession>C5FNH3</accession>
<dbReference type="InterPro" id="IPR009081">
    <property type="entry name" value="PP-bd_ACP"/>
</dbReference>
<evidence type="ECO:0000256" key="9">
    <source>
        <dbReference type="SAM" id="MobiDB-lite"/>
    </source>
</evidence>
<dbReference type="STRING" id="554155.C5FNH3"/>
<dbReference type="InterPro" id="IPR020841">
    <property type="entry name" value="PKS_Beta-ketoAc_synthase_dom"/>
</dbReference>
<evidence type="ECO:0000256" key="6">
    <source>
        <dbReference type="ARBA" id="ARBA00031359"/>
    </source>
</evidence>
<dbReference type="SUPFAM" id="SSF51735">
    <property type="entry name" value="NAD(P)-binding Rossmann-fold domains"/>
    <property type="match status" value="1"/>
</dbReference>
<keyword evidence="2" id="KW-0596">Phosphopantetheine</keyword>
<dbReference type="Gene3D" id="1.10.1200.10">
    <property type="entry name" value="ACP-like"/>
    <property type="match status" value="1"/>
</dbReference>
<dbReference type="InterPro" id="IPR049900">
    <property type="entry name" value="PKS_mFAS_DH"/>
</dbReference>
<dbReference type="GeneID" id="9229780"/>
<feature type="region of interest" description="C-terminal hotdog fold" evidence="8">
    <location>
        <begin position="1462"/>
        <end position="1613"/>
    </location>
</feature>
<keyword evidence="4" id="KW-0808">Transferase</keyword>
<evidence type="ECO:0000256" key="5">
    <source>
        <dbReference type="ARBA" id="ARBA00023315"/>
    </source>
</evidence>
<dbReference type="eggNOG" id="KOG1202">
    <property type="taxonomic scope" value="Eukaryota"/>
</dbReference>
<evidence type="ECO:0000256" key="7">
    <source>
        <dbReference type="ARBA" id="ARBA00033379"/>
    </source>
</evidence>
<dbReference type="PROSITE" id="PS52019">
    <property type="entry name" value="PKS_MFAS_DH"/>
    <property type="match status" value="1"/>
</dbReference>
<dbReference type="SMART" id="SM00825">
    <property type="entry name" value="PKS_KS"/>
    <property type="match status" value="1"/>
</dbReference>
<dbReference type="Proteomes" id="UP000002035">
    <property type="component" value="Unassembled WGS sequence"/>
</dbReference>
<dbReference type="InterPro" id="IPR013120">
    <property type="entry name" value="FAR_NAD-bd"/>
</dbReference>
<dbReference type="eggNOG" id="KOG1178">
    <property type="taxonomic scope" value="Eukaryota"/>
</dbReference>
<feature type="domain" description="Carrier" evidence="10">
    <location>
        <begin position="1670"/>
        <end position="1744"/>
    </location>
</feature>
<feature type="region of interest" description="Disordered" evidence="9">
    <location>
        <begin position="1750"/>
        <end position="1787"/>
    </location>
</feature>
<dbReference type="PROSITE" id="PS00012">
    <property type="entry name" value="PHOSPHOPANTETHEINE"/>
    <property type="match status" value="1"/>
</dbReference>
<dbReference type="OMA" id="VWHVYAR"/>
<protein>
    <recommendedName>
        <fullName evidence="1">Non-reducing polyketide synthase nscA</fullName>
    </recommendedName>
    <alternativeName>
        <fullName evidence="6">Conidial yellow pigment biosynthesis polyketide synthase nscA</fullName>
    </alternativeName>
    <alternativeName>
        <fullName evidence="7">Neosartoricin B biosynthesis protein A</fullName>
    </alternativeName>
</protein>
<feature type="active site" description="Proton acceptor; for dehydratase activity" evidence="8">
    <location>
        <position position="1336"/>
    </location>
</feature>
<dbReference type="Pfam" id="PF02801">
    <property type="entry name" value="Ketoacyl-synt_C"/>
    <property type="match status" value="1"/>
</dbReference>
<evidence type="ECO:0000256" key="3">
    <source>
        <dbReference type="ARBA" id="ARBA00022553"/>
    </source>
</evidence>
<evidence type="ECO:0000256" key="1">
    <source>
        <dbReference type="ARBA" id="ARBA00018393"/>
    </source>
</evidence>
<feature type="region of interest" description="N-terminal hotdog fold" evidence="8">
    <location>
        <begin position="1305"/>
        <end position="1434"/>
    </location>
</feature>
<dbReference type="VEuPathDB" id="FungiDB:MCYG_04406"/>
<dbReference type="SUPFAM" id="SSF47336">
    <property type="entry name" value="ACP-like"/>
    <property type="match status" value="1"/>
</dbReference>
<feature type="compositionally biased region" description="Basic and acidic residues" evidence="9">
    <location>
        <begin position="1647"/>
        <end position="1661"/>
    </location>
</feature>
<dbReference type="RefSeq" id="XP_002846669.1">
    <property type="nucleotide sequence ID" value="XM_002846623.1"/>
</dbReference>
<evidence type="ECO:0000256" key="4">
    <source>
        <dbReference type="ARBA" id="ARBA00022679"/>
    </source>
</evidence>
<evidence type="ECO:0000313" key="14">
    <source>
        <dbReference type="Proteomes" id="UP000002035"/>
    </source>
</evidence>
<dbReference type="GO" id="GO:0004315">
    <property type="term" value="F:3-oxoacyl-[acyl-carrier-protein] synthase activity"/>
    <property type="evidence" value="ECO:0007669"/>
    <property type="project" value="InterPro"/>
</dbReference>
<dbReference type="InterPro" id="IPR014030">
    <property type="entry name" value="Ketoacyl_synth_N"/>
</dbReference>
<reference evidence="14" key="1">
    <citation type="journal article" date="2012" name="MBio">
        <title>Comparative genome analysis of Trichophyton rubrum and related dermatophytes reveals candidate genes involved in infection.</title>
        <authorList>
            <person name="Martinez D.A."/>
            <person name="Oliver B.G."/>
            <person name="Graeser Y."/>
            <person name="Goldberg J.M."/>
            <person name="Li W."/>
            <person name="Martinez-Rossi N.M."/>
            <person name="Monod M."/>
            <person name="Shelest E."/>
            <person name="Barton R.C."/>
            <person name="Birch E."/>
            <person name="Brakhage A.A."/>
            <person name="Chen Z."/>
            <person name="Gurr S.J."/>
            <person name="Heiman D."/>
            <person name="Heitman J."/>
            <person name="Kosti I."/>
            <person name="Rossi A."/>
            <person name="Saif S."/>
            <person name="Samalova M."/>
            <person name="Saunders C.W."/>
            <person name="Shea T."/>
            <person name="Summerbell R.C."/>
            <person name="Xu J."/>
            <person name="Young S."/>
            <person name="Zeng Q."/>
            <person name="Birren B.W."/>
            <person name="Cuomo C.A."/>
            <person name="White T.C."/>
        </authorList>
    </citation>
    <scope>NUCLEOTIDE SEQUENCE [LARGE SCALE GENOMIC DNA]</scope>
    <source>
        <strain evidence="14">ATCC MYA-4605 / CBS 113480</strain>
    </source>
</reference>
<feature type="region of interest" description="Disordered" evidence="9">
    <location>
        <begin position="1647"/>
        <end position="1666"/>
    </location>
</feature>
<dbReference type="Pfam" id="PF00109">
    <property type="entry name" value="ketoacyl-synt"/>
    <property type="match status" value="1"/>
</dbReference>
<evidence type="ECO:0000259" key="11">
    <source>
        <dbReference type="PROSITE" id="PS52004"/>
    </source>
</evidence>
<dbReference type="InterPro" id="IPR016035">
    <property type="entry name" value="Acyl_Trfase/lysoPLipase"/>
</dbReference>
<dbReference type="GO" id="GO:0006633">
    <property type="term" value="P:fatty acid biosynthetic process"/>
    <property type="evidence" value="ECO:0007669"/>
    <property type="project" value="InterPro"/>
</dbReference>
<keyword evidence="5" id="KW-0012">Acyltransferase</keyword>
<dbReference type="InterPro" id="IPR014043">
    <property type="entry name" value="Acyl_transferase_dom"/>
</dbReference>
<dbReference type="InterPro" id="IPR001227">
    <property type="entry name" value="Ac_transferase_dom_sf"/>
</dbReference>
<dbReference type="InterPro" id="IPR018201">
    <property type="entry name" value="Ketoacyl_synth_AS"/>
</dbReference>
<feature type="active site" description="Proton donor; for dehydratase activity" evidence="8">
    <location>
        <position position="1520"/>
    </location>
</feature>
<dbReference type="InterPro" id="IPR016036">
    <property type="entry name" value="Malonyl_transacylase_ACP-bd"/>
</dbReference>
<evidence type="ECO:0000313" key="13">
    <source>
        <dbReference type="EMBL" id="EEQ31587.1"/>
    </source>
</evidence>
<keyword evidence="3" id="KW-0597">Phosphoprotein</keyword>
<dbReference type="Pfam" id="PF00698">
    <property type="entry name" value="Acyl_transf_1"/>
    <property type="match status" value="1"/>
</dbReference>
<dbReference type="OrthoDB" id="329835at2759"/>
<dbReference type="InterPro" id="IPR050091">
    <property type="entry name" value="PKS_NRPS_Biosynth_Enz"/>
</dbReference>
<evidence type="ECO:0000259" key="12">
    <source>
        <dbReference type="PROSITE" id="PS52019"/>
    </source>
</evidence>
<keyword evidence="14" id="KW-1185">Reference proteome</keyword>
<evidence type="ECO:0000256" key="8">
    <source>
        <dbReference type="PROSITE-ProRule" id="PRU01363"/>
    </source>
</evidence>
<dbReference type="Gene3D" id="3.40.366.10">
    <property type="entry name" value="Malonyl-Coenzyme A Acyl Carrier Protein, domain 2"/>
    <property type="match status" value="2"/>
</dbReference>
<evidence type="ECO:0000259" key="10">
    <source>
        <dbReference type="PROSITE" id="PS50075"/>
    </source>
</evidence>
<dbReference type="PROSITE" id="PS52004">
    <property type="entry name" value="KS3_2"/>
    <property type="match status" value="1"/>
</dbReference>